<evidence type="ECO:0000313" key="2">
    <source>
        <dbReference type="EMBL" id="XBH22500.1"/>
    </source>
</evidence>
<reference evidence="2" key="1">
    <citation type="submission" date="2024-02" db="EMBL/GenBank/DDBJ databases">
        <title>Tomenella chthoni gen. nov. sp. nov., a member of the family Jonesiaceae isolated from bat guano.</title>
        <authorList>
            <person name="Miller S.L."/>
            <person name="King J."/>
            <person name="Sankaranarayanan K."/>
            <person name="Lawson P.A."/>
        </authorList>
    </citation>
    <scope>NUCLEOTIDE SEQUENCE</scope>
    <source>
        <strain evidence="2">BS-20</strain>
    </source>
</reference>
<name>A0AAU7DYZ4_9MICO</name>
<dbReference type="AlphaFoldDB" id="A0AAU7DYZ4"/>
<dbReference type="InterPro" id="IPR016181">
    <property type="entry name" value="Acyl_CoA_acyltransferase"/>
</dbReference>
<dbReference type="InterPro" id="IPR000182">
    <property type="entry name" value="GNAT_dom"/>
</dbReference>
<dbReference type="Pfam" id="PF13312">
    <property type="entry name" value="DUF4081"/>
    <property type="match status" value="1"/>
</dbReference>
<dbReference type="InterPro" id="IPR025289">
    <property type="entry name" value="DUF4081"/>
</dbReference>
<accession>A0AAU7DYZ4</accession>
<dbReference type="GO" id="GO:0016747">
    <property type="term" value="F:acyltransferase activity, transferring groups other than amino-acyl groups"/>
    <property type="evidence" value="ECO:0007669"/>
    <property type="project" value="InterPro"/>
</dbReference>
<organism evidence="2">
    <name type="scientific">Jonesiaceae bacterium BS-20</name>
    <dbReference type="NCBI Taxonomy" id="3120821"/>
    <lineage>
        <taxon>Bacteria</taxon>
        <taxon>Bacillati</taxon>
        <taxon>Actinomycetota</taxon>
        <taxon>Actinomycetes</taxon>
        <taxon>Micrococcales</taxon>
        <taxon>Jonesiaceae</taxon>
    </lineage>
</organism>
<dbReference type="EC" id="2.3.1.-" evidence="2"/>
<dbReference type="Pfam" id="PF00583">
    <property type="entry name" value="Acetyltransf_1"/>
    <property type="match status" value="1"/>
</dbReference>
<keyword evidence="2" id="KW-0012">Acyltransferase</keyword>
<gene>
    <name evidence="2" type="ORF">V5R04_04560</name>
</gene>
<dbReference type="Gene3D" id="3.40.630.30">
    <property type="match status" value="1"/>
</dbReference>
<proteinExistence type="predicted"/>
<dbReference type="CDD" id="cd04301">
    <property type="entry name" value="NAT_SF"/>
    <property type="match status" value="1"/>
</dbReference>
<sequence length="296" mass="32020">MDLAISPRPAQARVLNFEDLPQALAIARLDPVASALVLTQLEDSATAGKLTGLLWGFPQTGPLSAICWAGGNLIPVLSEPNDRAIAAFAAMAKSRQRKVSSIVGPAHDVLALWEHLRGSWPQPREIRANQPSMVITQPAQIQADPLVRFGTSRDYAAVFPASVAMFESEVGVSPLRFGSTMYAERVHYLLRMNRTLVRMTEARGLKKLSGSTTEVMFKADFGVVTCEVAQVQGVWIPPQFRGKGLASAAMAAVVNQGLEHTAPIISLYVNDYNAPALATYNRVGFTRVGTFATILF</sequence>
<keyword evidence="2" id="KW-0808">Transferase</keyword>
<dbReference type="PROSITE" id="PS51186">
    <property type="entry name" value="GNAT"/>
    <property type="match status" value="1"/>
</dbReference>
<dbReference type="SUPFAM" id="SSF55729">
    <property type="entry name" value="Acyl-CoA N-acyltransferases (Nat)"/>
    <property type="match status" value="1"/>
</dbReference>
<evidence type="ECO:0000259" key="1">
    <source>
        <dbReference type="PROSITE" id="PS51186"/>
    </source>
</evidence>
<protein>
    <submittedName>
        <fullName evidence="2">GNAT family N-acetyltransferase</fullName>
        <ecNumber evidence="2">2.3.1.-</ecNumber>
    </submittedName>
</protein>
<dbReference type="EMBL" id="CP146203">
    <property type="protein sequence ID" value="XBH22500.1"/>
    <property type="molecule type" value="Genomic_DNA"/>
</dbReference>
<feature type="domain" description="N-acetyltransferase" evidence="1">
    <location>
        <begin position="145"/>
        <end position="296"/>
    </location>
</feature>